<protein>
    <submittedName>
        <fullName evidence="1">Uncharacterized protein</fullName>
    </submittedName>
</protein>
<evidence type="ECO:0000313" key="2">
    <source>
        <dbReference type="Proteomes" id="UP000623129"/>
    </source>
</evidence>
<dbReference type="EMBL" id="SWLB01000001">
    <property type="protein sequence ID" value="KAF3341765.1"/>
    <property type="molecule type" value="Genomic_DNA"/>
</dbReference>
<dbReference type="AlphaFoldDB" id="A0A833R3A3"/>
<gene>
    <name evidence="1" type="ORF">FCM35_KLT00403</name>
</gene>
<proteinExistence type="predicted"/>
<name>A0A833R3A3_9POAL</name>
<dbReference type="Proteomes" id="UP000623129">
    <property type="component" value="Unassembled WGS sequence"/>
</dbReference>
<organism evidence="1 2">
    <name type="scientific">Carex littledalei</name>
    <dbReference type="NCBI Taxonomy" id="544730"/>
    <lineage>
        <taxon>Eukaryota</taxon>
        <taxon>Viridiplantae</taxon>
        <taxon>Streptophyta</taxon>
        <taxon>Embryophyta</taxon>
        <taxon>Tracheophyta</taxon>
        <taxon>Spermatophyta</taxon>
        <taxon>Magnoliopsida</taxon>
        <taxon>Liliopsida</taxon>
        <taxon>Poales</taxon>
        <taxon>Cyperaceae</taxon>
        <taxon>Cyperoideae</taxon>
        <taxon>Cariceae</taxon>
        <taxon>Carex</taxon>
        <taxon>Carex subgen. Euthyceras</taxon>
    </lineage>
</organism>
<accession>A0A833R3A3</accession>
<evidence type="ECO:0000313" key="1">
    <source>
        <dbReference type="EMBL" id="KAF3341765.1"/>
    </source>
</evidence>
<comment type="caution">
    <text evidence="1">The sequence shown here is derived from an EMBL/GenBank/DDBJ whole genome shotgun (WGS) entry which is preliminary data.</text>
</comment>
<dbReference type="OrthoDB" id="691548at2759"/>
<reference evidence="1" key="1">
    <citation type="submission" date="2020-01" db="EMBL/GenBank/DDBJ databases">
        <title>Genome sequence of Kobresia littledalei, the first chromosome-level genome in the family Cyperaceae.</title>
        <authorList>
            <person name="Qu G."/>
        </authorList>
    </citation>
    <scope>NUCLEOTIDE SEQUENCE</scope>
    <source>
        <strain evidence="1">C.B.Clarke</strain>
        <tissue evidence="1">Leaf</tissue>
    </source>
</reference>
<sequence length="79" mass="9246">MATLNMGTPNTDDSTIQLWWGKRAVLHGRAKKEWDGAWAVGVWTLWKERNRRIFSQERKQVHVLINEAAQEALLWRANC</sequence>
<keyword evidence="2" id="KW-1185">Reference proteome</keyword>